<dbReference type="PANTHER" id="PTHR34989:SF1">
    <property type="entry name" value="PROTEIN HDED"/>
    <property type="match status" value="1"/>
</dbReference>
<keyword evidence="1" id="KW-0472">Membrane</keyword>
<evidence type="ECO:0008006" key="4">
    <source>
        <dbReference type="Google" id="ProtNLM"/>
    </source>
</evidence>
<dbReference type="Proteomes" id="UP001645859">
    <property type="component" value="Unassembled WGS sequence"/>
</dbReference>
<name>A0ABS1SL07_9MICO</name>
<feature type="transmembrane region" description="Helical" evidence="1">
    <location>
        <begin position="108"/>
        <end position="134"/>
    </location>
</feature>
<organism evidence="2 3">
    <name type="scientific">Leucobacter chromiireducens subsp. solipictus</name>
    <dbReference type="NCBI Taxonomy" id="398235"/>
    <lineage>
        <taxon>Bacteria</taxon>
        <taxon>Bacillati</taxon>
        <taxon>Actinomycetota</taxon>
        <taxon>Actinomycetes</taxon>
        <taxon>Micrococcales</taxon>
        <taxon>Microbacteriaceae</taxon>
        <taxon>Leucobacter</taxon>
    </lineage>
</organism>
<protein>
    <recommendedName>
        <fullName evidence="4">Acid-resistance membrane protein</fullName>
    </recommendedName>
</protein>
<keyword evidence="3" id="KW-1185">Reference proteome</keyword>
<gene>
    <name evidence="2" type="ORF">D3230_14815</name>
</gene>
<proteinExistence type="predicted"/>
<comment type="caution">
    <text evidence="2">The sequence shown here is derived from an EMBL/GenBank/DDBJ whole genome shotgun (WGS) entry which is preliminary data.</text>
</comment>
<accession>A0ABS1SL07</accession>
<keyword evidence="1" id="KW-1133">Transmembrane helix</keyword>
<dbReference type="InterPro" id="IPR052712">
    <property type="entry name" value="Acid_resist_chaperone_HdeD"/>
</dbReference>
<sequence>MTGTETPSQAPVEARLTDGVRTAFGVGGLIALVLGLLIIFNPAKSGVVAMQVLAVVMAAYALVVGVVYLGSSIFSRTLGGWARVGHILLGLLYIAGGIVMMMNIGAAAVVLAMFLSITVGILWLFEGVMAFTVAGKSGSKVWTIIYGIISVIAGIVLLLSPLLGAVTLWLLLGISMVVMGIVQVIRAFSMKSL</sequence>
<dbReference type="Pfam" id="PF03729">
    <property type="entry name" value="DUF308"/>
    <property type="match status" value="2"/>
</dbReference>
<keyword evidence="1" id="KW-0812">Transmembrane</keyword>
<evidence type="ECO:0000313" key="2">
    <source>
        <dbReference type="EMBL" id="MBL3680551.1"/>
    </source>
</evidence>
<reference evidence="2 3" key="1">
    <citation type="submission" date="2018-09" db="EMBL/GenBank/DDBJ databases">
        <title>Comparative genomics of Leucobacter spp.</title>
        <authorList>
            <person name="Reis A.C."/>
            <person name="Kolvenbach B.A."/>
            <person name="Corvini P.F.X."/>
            <person name="Nunes O.C."/>
        </authorList>
    </citation>
    <scope>NUCLEOTIDE SEQUENCE [LARGE SCALE GENOMIC DNA]</scope>
    <source>
        <strain evidence="2 3">TAN 31504</strain>
    </source>
</reference>
<dbReference type="PANTHER" id="PTHR34989">
    <property type="entry name" value="PROTEIN HDED"/>
    <property type="match status" value="1"/>
</dbReference>
<dbReference type="RefSeq" id="WP_202345820.1">
    <property type="nucleotide sequence ID" value="NZ_BAAAPI010000005.1"/>
</dbReference>
<feature type="transmembrane region" description="Helical" evidence="1">
    <location>
        <begin position="81"/>
        <end position="102"/>
    </location>
</feature>
<dbReference type="EMBL" id="QYAC01000008">
    <property type="protein sequence ID" value="MBL3680551.1"/>
    <property type="molecule type" value="Genomic_DNA"/>
</dbReference>
<feature type="transmembrane region" description="Helical" evidence="1">
    <location>
        <begin position="141"/>
        <end position="160"/>
    </location>
</feature>
<feature type="transmembrane region" description="Helical" evidence="1">
    <location>
        <begin position="46"/>
        <end position="69"/>
    </location>
</feature>
<evidence type="ECO:0000313" key="3">
    <source>
        <dbReference type="Proteomes" id="UP001645859"/>
    </source>
</evidence>
<feature type="transmembrane region" description="Helical" evidence="1">
    <location>
        <begin position="166"/>
        <end position="188"/>
    </location>
</feature>
<evidence type="ECO:0000256" key="1">
    <source>
        <dbReference type="SAM" id="Phobius"/>
    </source>
</evidence>
<dbReference type="InterPro" id="IPR005325">
    <property type="entry name" value="DUF308_memb"/>
</dbReference>
<feature type="transmembrane region" description="Helical" evidence="1">
    <location>
        <begin position="20"/>
        <end position="40"/>
    </location>
</feature>